<protein>
    <submittedName>
        <fullName evidence="4">Putative secreted protein</fullName>
    </submittedName>
</protein>
<keyword evidence="2" id="KW-0812">Transmembrane</keyword>
<feature type="transmembrane region" description="Helical" evidence="2">
    <location>
        <begin position="33"/>
        <end position="53"/>
    </location>
</feature>
<organism evidence="4 5">
    <name type="scientific">Streptomyces scabiei (strain 87.22)</name>
    <dbReference type="NCBI Taxonomy" id="680198"/>
    <lineage>
        <taxon>Bacteria</taxon>
        <taxon>Bacillati</taxon>
        <taxon>Actinomycetota</taxon>
        <taxon>Actinomycetes</taxon>
        <taxon>Kitasatosporales</taxon>
        <taxon>Streptomycetaceae</taxon>
        <taxon>Streptomyces</taxon>
    </lineage>
</organism>
<keyword evidence="2" id="KW-1133">Transmembrane helix</keyword>
<dbReference type="ESTHER" id="strsw-c9z6e8">
    <property type="family name" value="Duf_1023"/>
</dbReference>
<sequence length="423" mass="44004">MTLTGHPDPYLPPTTRTHDGEAGRHTMRRFGRGLVACALALASVAGTAGWAAGDIQTAVTGPPPGTKAWTADRMLGTPLPDPASATPDQVARFFAGLTAARRTALAERHPLVVGGLDGAPPELRYAANARALITGRDRALARAADPEQPDGARREAWARAAAYDELLAPGRHILALDPRGRGQVAEVYGDLLTARRVAVLVPGSDTDLASYDAAVGMARNLRAEMTRLSPADRPAVIVWVGYTTPVGVGWDAATGHLAEEGAPRLLRFLDGLAATTHPAAPPAVFCHSYGSVLCGAAAHRMTGRQGSDLVAVASPGMRLDHAGQVAVGKRAHLWATARNATDWIHRVPPVELLGLGHGADPADPAFGARVVSSDRAEGHAGYFTPGTASLTNYAAIALGDYAAVTCAHPTAGTPTKDCRHGLR</sequence>
<keyword evidence="5" id="KW-1185">Reference proteome</keyword>
<dbReference type="eggNOG" id="COG1073">
    <property type="taxonomic scope" value="Bacteria"/>
</dbReference>
<evidence type="ECO:0000256" key="1">
    <source>
        <dbReference type="SAM" id="MobiDB-lite"/>
    </source>
</evidence>
<dbReference type="STRING" id="680198.SCAB_88821"/>
<proteinExistence type="predicted"/>
<reference evidence="4 5" key="1">
    <citation type="journal article" date="2010" name="Mol. Plant Microbe Interact.">
        <title>Streptomyces scabies 87-22 contains a coronafacic acid-like biosynthetic cluster that contributes to plant-microbe interactions.</title>
        <authorList>
            <person name="Bignell D.R."/>
            <person name="Seipke R.F."/>
            <person name="Huguet-Tapia J.C."/>
            <person name="Chambers A.H."/>
            <person name="Parry R.J."/>
            <person name="Loria R."/>
        </authorList>
    </citation>
    <scope>NUCLEOTIDE SEQUENCE [LARGE SCALE GENOMIC DNA]</scope>
    <source>
        <strain evidence="4 5">87.22</strain>
    </source>
</reference>
<name>C9Z6E8_STRSW</name>
<dbReference type="Pfam" id="PF06259">
    <property type="entry name" value="Abhydrolase_8"/>
    <property type="match status" value="1"/>
</dbReference>
<evidence type="ECO:0000313" key="4">
    <source>
        <dbReference type="EMBL" id="CBG75818.1"/>
    </source>
</evidence>
<dbReference type="EMBL" id="FN554889">
    <property type="protein sequence ID" value="CBG75818.1"/>
    <property type="molecule type" value="Genomic_DNA"/>
</dbReference>
<gene>
    <name evidence="4" type="ordered locus">SCAB_88821</name>
</gene>
<accession>C9Z6E8</accession>
<feature type="region of interest" description="Disordered" evidence="1">
    <location>
        <begin position="1"/>
        <end position="22"/>
    </location>
</feature>
<dbReference type="AlphaFoldDB" id="C9Z6E8"/>
<keyword evidence="2" id="KW-0472">Membrane</keyword>
<dbReference type="KEGG" id="scb:SCAB_88821"/>
<evidence type="ECO:0000259" key="3">
    <source>
        <dbReference type="Pfam" id="PF06259"/>
    </source>
</evidence>
<dbReference type="HOGENOM" id="CLU_025057_0_0_11"/>
<dbReference type="Proteomes" id="UP000001444">
    <property type="component" value="Chromosome"/>
</dbReference>
<dbReference type="InterPro" id="IPR010427">
    <property type="entry name" value="DUF1023"/>
</dbReference>
<evidence type="ECO:0000313" key="5">
    <source>
        <dbReference type="Proteomes" id="UP000001444"/>
    </source>
</evidence>
<feature type="domain" description="DUF1023" evidence="3">
    <location>
        <begin position="177"/>
        <end position="351"/>
    </location>
</feature>
<evidence type="ECO:0000256" key="2">
    <source>
        <dbReference type="SAM" id="Phobius"/>
    </source>
</evidence>